<dbReference type="InterPro" id="IPR050563">
    <property type="entry name" value="4-hydroxybenzoyl-CoA_TE"/>
</dbReference>
<feature type="compositionally biased region" description="Polar residues" evidence="1">
    <location>
        <begin position="1"/>
        <end position="22"/>
    </location>
</feature>
<dbReference type="Proteomes" id="UP001527866">
    <property type="component" value="Unassembled WGS sequence"/>
</dbReference>
<dbReference type="PANTHER" id="PTHR31793:SF24">
    <property type="entry name" value="LONG-CHAIN ACYL-COA THIOESTERASE FADM"/>
    <property type="match status" value="1"/>
</dbReference>
<dbReference type="Gene3D" id="3.10.129.10">
    <property type="entry name" value="Hotdog Thioesterase"/>
    <property type="match status" value="1"/>
</dbReference>
<sequence>MSRTRGTGNNVLDTGTEPQSTQAAEAAGNTAGDGAAAPERGRRHVHLAHVRFADLDPLNHVNNVRMLTYLEDARIAFLRWDAPGGDGDGDGPLGAMVVARHEVDYVAPLLLRRDPVRVETRVTEVRGASFRLAYEILDDERVYLRAESVIVGYDLERQRSRRLTPAELEYLEGYRDPA</sequence>
<reference evidence="2 3" key="1">
    <citation type="submission" date="2023-01" db="EMBL/GenBank/DDBJ databases">
        <title>Draft genome sequence of Nocardiopsis sp. RSe5-2 isolated from halophytes.</title>
        <authorList>
            <person name="Duangmal K."/>
            <person name="Chantavorakit T."/>
        </authorList>
    </citation>
    <scope>NUCLEOTIDE SEQUENCE [LARGE SCALE GENOMIC DNA]</scope>
    <source>
        <strain evidence="2 3">RSe5-2</strain>
    </source>
</reference>
<gene>
    <name evidence="2" type="ORF">O4J56_20580</name>
</gene>
<dbReference type="EMBL" id="JAQFWQ010000066">
    <property type="protein sequence ID" value="MDA2813054.1"/>
    <property type="molecule type" value="Genomic_DNA"/>
</dbReference>
<dbReference type="InterPro" id="IPR029069">
    <property type="entry name" value="HotDog_dom_sf"/>
</dbReference>
<dbReference type="SUPFAM" id="SSF54637">
    <property type="entry name" value="Thioesterase/thiol ester dehydrase-isomerase"/>
    <property type="match status" value="1"/>
</dbReference>
<name>A0ABT4U7Y0_9ACTN</name>
<feature type="compositionally biased region" description="Low complexity" evidence="1">
    <location>
        <begin position="23"/>
        <end position="37"/>
    </location>
</feature>
<accession>A0ABT4U7Y0</accession>
<evidence type="ECO:0000256" key="1">
    <source>
        <dbReference type="SAM" id="MobiDB-lite"/>
    </source>
</evidence>
<dbReference type="Pfam" id="PF13279">
    <property type="entry name" value="4HBT_2"/>
    <property type="match status" value="1"/>
</dbReference>
<proteinExistence type="predicted"/>
<comment type="caution">
    <text evidence="2">The sequence shown here is derived from an EMBL/GenBank/DDBJ whole genome shotgun (WGS) entry which is preliminary data.</text>
</comment>
<protein>
    <submittedName>
        <fullName evidence="2">Thioesterase family protein</fullName>
    </submittedName>
</protein>
<organism evidence="2 3">
    <name type="scientific">Nocardiopsis endophytica</name>
    <dbReference type="NCBI Taxonomy" id="3018445"/>
    <lineage>
        <taxon>Bacteria</taxon>
        <taxon>Bacillati</taxon>
        <taxon>Actinomycetota</taxon>
        <taxon>Actinomycetes</taxon>
        <taxon>Streptosporangiales</taxon>
        <taxon>Nocardiopsidaceae</taxon>
        <taxon>Nocardiopsis</taxon>
    </lineage>
</organism>
<dbReference type="PANTHER" id="PTHR31793">
    <property type="entry name" value="4-HYDROXYBENZOYL-COA THIOESTERASE FAMILY MEMBER"/>
    <property type="match status" value="1"/>
</dbReference>
<feature type="region of interest" description="Disordered" evidence="1">
    <location>
        <begin position="1"/>
        <end position="40"/>
    </location>
</feature>
<evidence type="ECO:0000313" key="2">
    <source>
        <dbReference type="EMBL" id="MDA2813054.1"/>
    </source>
</evidence>
<evidence type="ECO:0000313" key="3">
    <source>
        <dbReference type="Proteomes" id="UP001527866"/>
    </source>
</evidence>
<keyword evidence="3" id="KW-1185">Reference proteome</keyword>
<dbReference type="CDD" id="cd00586">
    <property type="entry name" value="4HBT"/>
    <property type="match status" value="1"/>
</dbReference>